<dbReference type="Pfam" id="PF00622">
    <property type="entry name" value="SPRY"/>
    <property type="match status" value="1"/>
</dbReference>
<feature type="domain" description="B30.2/SPRY" evidence="4">
    <location>
        <begin position="159"/>
        <end position="357"/>
    </location>
</feature>
<dbReference type="PROSITE" id="PS50188">
    <property type="entry name" value="B302_SPRY"/>
    <property type="match status" value="1"/>
</dbReference>
<dbReference type="Proteomes" id="UP000694701">
    <property type="component" value="Unplaced"/>
</dbReference>
<dbReference type="PANTHER" id="PTHR25465:SF31">
    <property type="entry name" value="RING-TYPE DOMAIN-CONTAINING PROTEIN"/>
    <property type="match status" value="1"/>
</dbReference>
<proteinExistence type="predicted"/>
<dbReference type="Gene3D" id="2.60.120.920">
    <property type="match status" value="1"/>
</dbReference>
<dbReference type="PANTHER" id="PTHR25465">
    <property type="entry name" value="B-BOX DOMAIN CONTAINING"/>
    <property type="match status" value="1"/>
</dbReference>
<dbReference type="SMART" id="SM00449">
    <property type="entry name" value="SPRY"/>
    <property type="match status" value="1"/>
</dbReference>
<dbReference type="AlphaFoldDB" id="A0A8C2FK08"/>
<keyword evidence="1" id="KW-0479">Metal-binding</keyword>
<dbReference type="InterPro" id="IPR003879">
    <property type="entry name" value="Butyrophylin_SPRY"/>
</dbReference>
<dbReference type="InterPro" id="IPR043136">
    <property type="entry name" value="B30.2/SPRY_sf"/>
</dbReference>
<dbReference type="SMART" id="SM00589">
    <property type="entry name" value="PRY"/>
    <property type="match status" value="1"/>
</dbReference>
<dbReference type="PRINTS" id="PR01407">
    <property type="entry name" value="BUTYPHLNCDUF"/>
</dbReference>
<evidence type="ECO:0000256" key="1">
    <source>
        <dbReference type="ARBA" id="ARBA00022723"/>
    </source>
</evidence>
<dbReference type="InterPro" id="IPR001870">
    <property type="entry name" value="B30.2/SPRY"/>
</dbReference>
<evidence type="ECO:0000313" key="6">
    <source>
        <dbReference type="Proteomes" id="UP000694701"/>
    </source>
</evidence>
<keyword evidence="2" id="KW-0863">Zinc-finger</keyword>
<sequence length="357" mass="40930">MQVLYVCLLFSQRDMQKNNQDHLMRQREVIRCRLKKLNGKQNEIKSKSSAMRERIMKKYEEMRRVLEEDCRFTLSLLEMEEMAAVRALDNLIETNSVLLRDIEVQLNEGMTDSDIQPGDRVTMYEDRVLELLTATDPGLIKLDEAKSDQLLGLTNNLLLFIRSQIPVAKRLLKSYSSEVVLDPSTAHPKLIISSEGDCATFTDVWQDFPEHDRRFDTTLNVLSIQCWDSGRHYWEIDVSGKIYWELGLTYPSISRKGQKEDCWLGRHAESWCLEYFDGDYNAWHGGTAHPLPISTCFHRIGIFCSFPGGLVTFLGVDTMTPLYSFCAGTFTDSLHLALCPGHDLQGTNSKPIKICRS</sequence>
<dbReference type="GO" id="GO:0005737">
    <property type="term" value="C:cytoplasm"/>
    <property type="evidence" value="ECO:0007669"/>
    <property type="project" value="UniProtKB-ARBA"/>
</dbReference>
<accession>A0A8C2FK08</accession>
<dbReference type="InterPro" id="IPR051051">
    <property type="entry name" value="E3_ubiq-ligase_TRIM/RNF"/>
</dbReference>
<evidence type="ECO:0000256" key="2">
    <source>
        <dbReference type="ARBA" id="ARBA00022771"/>
    </source>
</evidence>
<evidence type="ECO:0000313" key="5">
    <source>
        <dbReference type="Ensembl" id="ENSCCRP00020056823.1"/>
    </source>
</evidence>
<evidence type="ECO:0000259" key="4">
    <source>
        <dbReference type="PROSITE" id="PS50188"/>
    </source>
</evidence>
<name>A0A8C2FK08_CYPCA</name>
<evidence type="ECO:0000256" key="3">
    <source>
        <dbReference type="ARBA" id="ARBA00022833"/>
    </source>
</evidence>
<reference evidence="5" key="1">
    <citation type="submission" date="2025-08" db="UniProtKB">
        <authorList>
            <consortium name="Ensembl"/>
        </authorList>
    </citation>
    <scope>IDENTIFICATION</scope>
</reference>
<dbReference type="Ensembl" id="ENSCCRT00020062659.1">
    <property type="protein sequence ID" value="ENSCCRP00020056823.1"/>
    <property type="gene ID" value="ENSCCRG00020027008.1"/>
</dbReference>
<protein>
    <recommendedName>
        <fullName evidence="4">B30.2/SPRY domain-containing protein</fullName>
    </recommendedName>
</protein>
<organism evidence="5 6">
    <name type="scientific">Cyprinus carpio</name>
    <name type="common">Common carp</name>
    <dbReference type="NCBI Taxonomy" id="7962"/>
    <lineage>
        <taxon>Eukaryota</taxon>
        <taxon>Metazoa</taxon>
        <taxon>Chordata</taxon>
        <taxon>Craniata</taxon>
        <taxon>Vertebrata</taxon>
        <taxon>Euteleostomi</taxon>
        <taxon>Actinopterygii</taxon>
        <taxon>Neopterygii</taxon>
        <taxon>Teleostei</taxon>
        <taxon>Ostariophysi</taxon>
        <taxon>Cypriniformes</taxon>
        <taxon>Cyprinidae</taxon>
        <taxon>Cyprininae</taxon>
        <taxon>Cyprinus</taxon>
    </lineage>
</organism>
<dbReference type="SUPFAM" id="SSF49899">
    <property type="entry name" value="Concanavalin A-like lectins/glucanases"/>
    <property type="match status" value="1"/>
</dbReference>
<keyword evidence="3" id="KW-0862">Zinc</keyword>
<dbReference type="InterPro" id="IPR013320">
    <property type="entry name" value="ConA-like_dom_sf"/>
</dbReference>
<dbReference type="GO" id="GO:0008270">
    <property type="term" value="F:zinc ion binding"/>
    <property type="evidence" value="ECO:0007669"/>
    <property type="project" value="UniProtKB-KW"/>
</dbReference>
<dbReference type="InterPro" id="IPR006574">
    <property type="entry name" value="PRY"/>
</dbReference>
<dbReference type="Pfam" id="PF13765">
    <property type="entry name" value="PRY"/>
    <property type="match status" value="1"/>
</dbReference>
<dbReference type="InterPro" id="IPR003877">
    <property type="entry name" value="SPRY_dom"/>
</dbReference>